<dbReference type="InterPro" id="IPR010497">
    <property type="entry name" value="Epoxide_hydro_N"/>
</dbReference>
<dbReference type="SUPFAM" id="SSF53474">
    <property type="entry name" value="alpha/beta-Hydrolases"/>
    <property type="match status" value="1"/>
</dbReference>
<evidence type="ECO:0000313" key="6">
    <source>
        <dbReference type="EMBL" id="KAF9530636.1"/>
    </source>
</evidence>
<sequence length="420" mass="47524">MSSHEFAGPETAFKINISDDRISLLRRKLKLATFPDEIENAGRDYGPTLADIKRLADRWQNGYDWKKYEAELNDKLPQFKRTISVDGHGELDIHYVHQKSTSGAIPLLFVHGWPGSFFEVAKILPFLTRPEDPTTQQAFHLVALSLPGFGFSSAPKKKGFGLNQFAEVGHKLMLSLGYEQYGEGVIFCKLHYSYLPFLVTQGGDWGAYITKRIAILYGHKHSKAWHINYVRAAEIHNIPTGSYNTFNSANEQENAFKSRTLWFEIEGRGYNLLQSTQPQTPGYALADSPVGLLAWIYEKLVNWSDRYLWEDDEVLNWISIYWFSAAGPAASLRIYYERTHEVPEFTSPNPTIPLGVSLFPQELSIYPKAWLQDPNLVFTSEHKNGGHFAAHENPIGLITDLRAMFGRDGPAFGVLSGFAK</sequence>
<comment type="similarity">
    <text evidence="1">Belongs to the peptidase S33 family.</text>
</comment>
<reference evidence="6" key="1">
    <citation type="submission" date="2020-11" db="EMBL/GenBank/DDBJ databases">
        <authorList>
            <consortium name="DOE Joint Genome Institute"/>
            <person name="Ahrendt S."/>
            <person name="Riley R."/>
            <person name="Andreopoulos W."/>
            <person name="Labutti K."/>
            <person name="Pangilinan J."/>
            <person name="Ruiz-Duenas F.J."/>
            <person name="Barrasa J.M."/>
            <person name="Sanchez-Garcia M."/>
            <person name="Camarero S."/>
            <person name="Miyauchi S."/>
            <person name="Serrano A."/>
            <person name="Linde D."/>
            <person name="Babiker R."/>
            <person name="Drula E."/>
            <person name="Ayuso-Fernandez I."/>
            <person name="Pacheco R."/>
            <person name="Padilla G."/>
            <person name="Ferreira P."/>
            <person name="Barriuso J."/>
            <person name="Kellner H."/>
            <person name="Castanera R."/>
            <person name="Alfaro M."/>
            <person name="Ramirez L."/>
            <person name="Pisabarro A.G."/>
            <person name="Kuo A."/>
            <person name="Tritt A."/>
            <person name="Lipzen A."/>
            <person name="He G."/>
            <person name="Yan M."/>
            <person name="Ng V."/>
            <person name="Cullen D."/>
            <person name="Martin F."/>
            <person name="Rosso M.-N."/>
            <person name="Henrissat B."/>
            <person name="Hibbett D."/>
            <person name="Martinez A.T."/>
            <person name="Grigoriev I.V."/>
        </authorList>
    </citation>
    <scope>NUCLEOTIDE SEQUENCE</scope>
    <source>
        <strain evidence="6">CBS 506.95</strain>
    </source>
</reference>
<dbReference type="AlphaFoldDB" id="A0A9P6EJ44"/>
<keyword evidence="7" id="KW-1185">Reference proteome</keyword>
<evidence type="ECO:0000256" key="1">
    <source>
        <dbReference type="ARBA" id="ARBA00010088"/>
    </source>
</evidence>
<dbReference type="Gene3D" id="3.40.50.1820">
    <property type="entry name" value="alpha/beta hydrolase"/>
    <property type="match status" value="1"/>
</dbReference>
<feature type="active site" description="Proton donor" evidence="4">
    <location>
        <position position="335"/>
    </location>
</feature>
<feature type="domain" description="Epoxide hydrolase N-terminal" evidence="5">
    <location>
        <begin position="12"/>
        <end position="120"/>
    </location>
</feature>
<name>A0A9P6EJ44_9AGAR</name>
<dbReference type="Pfam" id="PF06441">
    <property type="entry name" value="EHN"/>
    <property type="match status" value="1"/>
</dbReference>
<evidence type="ECO:0000256" key="2">
    <source>
        <dbReference type="ARBA" id="ARBA00022797"/>
    </source>
</evidence>
<dbReference type="GO" id="GO:0097176">
    <property type="term" value="P:epoxide metabolic process"/>
    <property type="evidence" value="ECO:0007669"/>
    <property type="project" value="TreeGrafter"/>
</dbReference>
<dbReference type="InterPro" id="IPR016292">
    <property type="entry name" value="Epoxide_hydrolase"/>
</dbReference>
<feature type="active site" description="Nucleophile" evidence="4">
    <location>
        <position position="204"/>
    </location>
</feature>
<dbReference type="PANTHER" id="PTHR21661">
    <property type="entry name" value="EPOXIDE HYDROLASE 1-RELATED"/>
    <property type="match status" value="1"/>
</dbReference>
<dbReference type="EMBL" id="MU157839">
    <property type="protein sequence ID" value="KAF9530636.1"/>
    <property type="molecule type" value="Genomic_DNA"/>
</dbReference>
<dbReference type="PANTHER" id="PTHR21661:SF35">
    <property type="entry name" value="EPOXIDE HYDROLASE"/>
    <property type="match status" value="1"/>
</dbReference>
<feature type="active site" description="Proton acceptor" evidence="4">
    <location>
        <position position="387"/>
    </location>
</feature>
<comment type="caution">
    <text evidence="6">The sequence shown here is derived from an EMBL/GenBank/DDBJ whole genome shotgun (WGS) entry which is preliminary data.</text>
</comment>
<evidence type="ECO:0000259" key="5">
    <source>
        <dbReference type="Pfam" id="PF06441"/>
    </source>
</evidence>
<keyword evidence="2" id="KW-0058">Aromatic hydrocarbons catabolism</keyword>
<evidence type="ECO:0000256" key="4">
    <source>
        <dbReference type="PIRSR" id="PIRSR001112-1"/>
    </source>
</evidence>
<gene>
    <name evidence="6" type="ORF">CPB83DRAFT_892591</name>
</gene>
<evidence type="ECO:0000256" key="3">
    <source>
        <dbReference type="ARBA" id="ARBA00022801"/>
    </source>
</evidence>
<dbReference type="InterPro" id="IPR029058">
    <property type="entry name" value="AB_hydrolase_fold"/>
</dbReference>
<dbReference type="InterPro" id="IPR000639">
    <property type="entry name" value="Epox_hydrolase-like"/>
</dbReference>
<dbReference type="Proteomes" id="UP000807306">
    <property type="component" value="Unassembled WGS sequence"/>
</dbReference>
<dbReference type="PRINTS" id="PR00412">
    <property type="entry name" value="EPOXHYDRLASE"/>
</dbReference>
<evidence type="ECO:0000313" key="7">
    <source>
        <dbReference type="Proteomes" id="UP000807306"/>
    </source>
</evidence>
<proteinExistence type="inferred from homology"/>
<keyword evidence="3 6" id="KW-0378">Hydrolase</keyword>
<protein>
    <submittedName>
        <fullName evidence="6">Alpha/Beta hydrolase protein</fullName>
    </submittedName>
</protein>
<accession>A0A9P6EJ44</accession>
<dbReference type="PIRSF" id="PIRSF001112">
    <property type="entry name" value="Epoxide_hydrolase"/>
    <property type="match status" value="1"/>
</dbReference>
<dbReference type="GO" id="GO:0004301">
    <property type="term" value="F:epoxide hydrolase activity"/>
    <property type="evidence" value="ECO:0007669"/>
    <property type="project" value="TreeGrafter"/>
</dbReference>
<dbReference type="OrthoDB" id="7130006at2759"/>
<organism evidence="6 7">
    <name type="scientific">Crepidotus variabilis</name>
    <dbReference type="NCBI Taxonomy" id="179855"/>
    <lineage>
        <taxon>Eukaryota</taxon>
        <taxon>Fungi</taxon>
        <taxon>Dikarya</taxon>
        <taxon>Basidiomycota</taxon>
        <taxon>Agaricomycotina</taxon>
        <taxon>Agaricomycetes</taxon>
        <taxon>Agaricomycetidae</taxon>
        <taxon>Agaricales</taxon>
        <taxon>Agaricineae</taxon>
        <taxon>Crepidotaceae</taxon>
        <taxon>Crepidotus</taxon>
    </lineage>
</organism>